<proteinExistence type="predicted"/>
<name>A0ABN7UUE0_GIGMA</name>
<evidence type="ECO:0000313" key="2">
    <source>
        <dbReference type="Proteomes" id="UP000789901"/>
    </source>
</evidence>
<gene>
    <name evidence="1" type="ORF">GMARGA_LOCUS10234</name>
</gene>
<organism evidence="1 2">
    <name type="scientific">Gigaspora margarita</name>
    <dbReference type="NCBI Taxonomy" id="4874"/>
    <lineage>
        <taxon>Eukaryota</taxon>
        <taxon>Fungi</taxon>
        <taxon>Fungi incertae sedis</taxon>
        <taxon>Mucoromycota</taxon>
        <taxon>Glomeromycotina</taxon>
        <taxon>Glomeromycetes</taxon>
        <taxon>Diversisporales</taxon>
        <taxon>Gigasporaceae</taxon>
        <taxon>Gigaspora</taxon>
    </lineage>
</organism>
<sequence>LDQKEENLVTHATEVKNKTQTFFQSQYKKRNTRLEDLSDKWKEIYKLLEWINESIYKDLNGC</sequence>
<dbReference type="EMBL" id="CAJVQB010005676">
    <property type="protein sequence ID" value="CAG8667544.1"/>
    <property type="molecule type" value="Genomic_DNA"/>
</dbReference>
<accession>A0ABN7UUE0</accession>
<dbReference type="Proteomes" id="UP000789901">
    <property type="component" value="Unassembled WGS sequence"/>
</dbReference>
<comment type="caution">
    <text evidence="1">The sequence shown here is derived from an EMBL/GenBank/DDBJ whole genome shotgun (WGS) entry which is preliminary data.</text>
</comment>
<evidence type="ECO:0000313" key="1">
    <source>
        <dbReference type="EMBL" id="CAG8667544.1"/>
    </source>
</evidence>
<feature type="non-terminal residue" evidence="1">
    <location>
        <position position="1"/>
    </location>
</feature>
<protein>
    <submittedName>
        <fullName evidence="1">1448_t:CDS:1</fullName>
    </submittedName>
</protein>
<reference evidence="1 2" key="1">
    <citation type="submission" date="2021-06" db="EMBL/GenBank/DDBJ databases">
        <authorList>
            <person name="Kallberg Y."/>
            <person name="Tangrot J."/>
            <person name="Rosling A."/>
        </authorList>
    </citation>
    <scope>NUCLEOTIDE SEQUENCE [LARGE SCALE GENOMIC DNA]</scope>
    <source>
        <strain evidence="1 2">120-4 pot B 10/14</strain>
    </source>
</reference>
<keyword evidence="2" id="KW-1185">Reference proteome</keyword>